<dbReference type="AlphaFoldDB" id="A0A803LQR9"/>
<dbReference type="Proteomes" id="UP000596660">
    <property type="component" value="Unplaced"/>
</dbReference>
<evidence type="ECO:0008006" key="6">
    <source>
        <dbReference type="Google" id="ProtNLM"/>
    </source>
</evidence>
<organism evidence="4 5">
    <name type="scientific">Chenopodium quinoa</name>
    <name type="common">Quinoa</name>
    <dbReference type="NCBI Taxonomy" id="63459"/>
    <lineage>
        <taxon>Eukaryota</taxon>
        <taxon>Viridiplantae</taxon>
        <taxon>Streptophyta</taxon>
        <taxon>Embryophyta</taxon>
        <taxon>Tracheophyta</taxon>
        <taxon>Spermatophyta</taxon>
        <taxon>Magnoliopsida</taxon>
        <taxon>eudicotyledons</taxon>
        <taxon>Gunneridae</taxon>
        <taxon>Pentapetalae</taxon>
        <taxon>Caryophyllales</taxon>
        <taxon>Chenopodiaceae</taxon>
        <taxon>Chenopodioideae</taxon>
        <taxon>Atripliceae</taxon>
        <taxon>Chenopodium</taxon>
    </lineage>
</organism>
<keyword evidence="5" id="KW-1185">Reference proteome</keyword>
<dbReference type="PANTHER" id="PTHR37610:SF40">
    <property type="entry name" value="OS01G0909600 PROTEIN"/>
    <property type="match status" value="1"/>
</dbReference>
<evidence type="ECO:0000259" key="3">
    <source>
        <dbReference type="Pfam" id="PF22936"/>
    </source>
</evidence>
<sequence length="761" mass="84985">MAATDSNDVTSSQNNQTSGGNLDPLFISNSDNPTASLVAVQFSGQNFIRWSRSVKRALIAKNKDGFITGSVKKPDVTDKDFQKWKRADYMVVSWILSSMSADIADDFSYIESSVELWSELQERFGQSNGPLVYQLKKEIDALKQENMTIIAYYGKIKKLWDELQSLRAFPKLADLDGEDRLMQFLLGLNSGFDSTITNILSMDPLPTINRAFSIAQQIEKQKEVSGYGEMIPESSAMAAQRMMRNGGQQRYNQGSMVQGGYNAGRRDWKKEKLDKKCDHCKGKGHTIDQCFKLIGYPEWYNAVKASKALVNQYGGNRMAANVSQEHADSPFDLNNNVVNSGAVDSQMMIAICQEVMRSMKGKQVASESNVSFANFAGTESCSLSCVVHNVGDNILWIIDSGACDHMVYDVNLLVNKRMLDRPIRVVLPDGSFKYVKLVGSVCLNENLILHDVMLVEGFKHNLMSIGRLIDQTGVRVVFTRSGCLFQDLSSEAVIGQGKRQNGLYYFAKRSTNFLESEGNNFVGSSSTLSVENNGLVVALPNKTDTSDVSRNKEISLDLLHARLGHVSLSKMKHIGVCEDNNKNSVASPLDIHLSQFMHNPRAPHLRAALHVLRYLKGSMDSGLWYTSDIDLNLKAYSDADWSGCQFSSRSLSAYTIFLGSNLVSWKTKKQRSMSHSSAESEYRSMTVTTCELVCKNPMFHDKTKHLKRDMHYVRKQVEEGFIKTVHVSSKHQLADLLTKPLVSHQHQNLCSKLGLLSTYPA</sequence>
<proteinExistence type="predicted"/>
<feature type="region of interest" description="Disordered" evidence="1">
    <location>
        <begin position="1"/>
        <end position="25"/>
    </location>
</feature>
<feature type="compositionally biased region" description="Polar residues" evidence="1">
    <location>
        <begin position="1"/>
        <end position="20"/>
    </location>
</feature>
<reference evidence="4" key="2">
    <citation type="submission" date="2021-03" db="UniProtKB">
        <authorList>
            <consortium name="EnsemblPlants"/>
        </authorList>
    </citation>
    <scope>IDENTIFICATION</scope>
</reference>
<reference evidence="4" key="1">
    <citation type="journal article" date="2017" name="Nature">
        <title>The genome of Chenopodium quinoa.</title>
        <authorList>
            <person name="Jarvis D.E."/>
            <person name="Ho Y.S."/>
            <person name="Lightfoot D.J."/>
            <person name="Schmoeckel S.M."/>
            <person name="Li B."/>
            <person name="Borm T.J.A."/>
            <person name="Ohyanagi H."/>
            <person name="Mineta K."/>
            <person name="Michell C.T."/>
            <person name="Saber N."/>
            <person name="Kharbatia N.M."/>
            <person name="Rupper R.R."/>
            <person name="Sharp A.R."/>
            <person name="Dally N."/>
            <person name="Boughton B.A."/>
            <person name="Woo Y.H."/>
            <person name="Gao G."/>
            <person name="Schijlen E.G.W.M."/>
            <person name="Guo X."/>
            <person name="Momin A.A."/>
            <person name="Negrao S."/>
            <person name="Al-Babili S."/>
            <person name="Gehring C."/>
            <person name="Roessner U."/>
            <person name="Jung C."/>
            <person name="Murphy K."/>
            <person name="Arold S.T."/>
            <person name="Gojobori T."/>
            <person name="van der Linden C.G."/>
            <person name="van Loo E.N."/>
            <person name="Jellen E.N."/>
            <person name="Maughan P.J."/>
            <person name="Tester M."/>
        </authorList>
    </citation>
    <scope>NUCLEOTIDE SEQUENCE [LARGE SCALE GENOMIC DNA]</scope>
    <source>
        <strain evidence="4">cv. PI 614886</strain>
    </source>
</reference>
<feature type="domain" description="Retrovirus-related Pol polyprotein from transposon TNT 1-94-like beta-barrel" evidence="3">
    <location>
        <begin position="396"/>
        <end position="470"/>
    </location>
</feature>
<dbReference type="Pfam" id="PF14244">
    <property type="entry name" value="Retrotran_gag_3"/>
    <property type="match status" value="1"/>
</dbReference>
<protein>
    <recommendedName>
        <fullName evidence="6">Retrotransposon Copia-like N-terminal domain-containing protein</fullName>
    </recommendedName>
</protein>
<accession>A0A803LQR9</accession>
<evidence type="ECO:0000313" key="4">
    <source>
        <dbReference type="EnsemblPlants" id="AUR62017298-RA:cds"/>
    </source>
</evidence>
<dbReference type="InterPro" id="IPR029472">
    <property type="entry name" value="Copia-like_N"/>
</dbReference>
<evidence type="ECO:0000256" key="1">
    <source>
        <dbReference type="SAM" id="MobiDB-lite"/>
    </source>
</evidence>
<name>A0A803LQR9_CHEQI</name>
<dbReference type="PANTHER" id="PTHR37610">
    <property type="entry name" value="CCHC-TYPE DOMAIN-CONTAINING PROTEIN"/>
    <property type="match status" value="1"/>
</dbReference>
<dbReference type="CDD" id="cd09272">
    <property type="entry name" value="RNase_HI_RT_Ty1"/>
    <property type="match status" value="1"/>
</dbReference>
<dbReference type="Pfam" id="PF22936">
    <property type="entry name" value="Pol_BBD"/>
    <property type="match status" value="1"/>
</dbReference>
<evidence type="ECO:0000259" key="2">
    <source>
        <dbReference type="Pfam" id="PF14244"/>
    </source>
</evidence>
<dbReference type="Gramene" id="AUR62017298-RA">
    <property type="protein sequence ID" value="AUR62017298-RA:cds"/>
    <property type="gene ID" value="AUR62017298"/>
</dbReference>
<dbReference type="EnsemblPlants" id="AUR62017298-RA">
    <property type="protein sequence ID" value="AUR62017298-RA:cds"/>
    <property type="gene ID" value="AUR62017298"/>
</dbReference>
<feature type="domain" description="Retrotransposon Copia-like N-terminal" evidence="2">
    <location>
        <begin position="29"/>
        <end position="75"/>
    </location>
</feature>
<evidence type="ECO:0000313" key="5">
    <source>
        <dbReference type="Proteomes" id="UP000596660"/>
    </source>
</evidence>
<dbReference type="InterPro" id="IPR054722">
    <property type="entry name" value="PolX-like_BBD"/>
</dbReference>